<feature type="transmembrane region" description="Helical" evidence="7">
    <location>
        <begin position="282"/>
        <end position="305"/>
    </location>
</feature>
<keyword evidence="10" id="KW-1185">Reference proteome</keyword>
<dbReference type="GO" id="GO:0032870">
    <property type="term" value="P:cellular response to hormone stimulus"/>
    <property type="evidence" value="ECO:0007669"/>
    <property type="project" value="TreeGrafter"/>
</dbReference>
<evidence type="ECO:0000256" key="6">
    <source>
        <dbReference type="ARBA" id="ARBA00023170"/>
    </source>
</evidence>
<evidence type="ECO:0000256" key="7">
    <source>
        <dbReference type="SAM" id="Phobius"/>
    </source>
</evidence>
<dbReference type="SUPFAM" id="SSF81321">
    <property type="entry name" value="Family A G protein-coupled receptor-like"/>
    <property type="match status" value="1"/>
</dbReference>
<feature type="transmembrane region" description="Helical" evidence="7">
    <location>
        <begin position="56"/>
        <end position="82"/>
    </location>
</feature>
<feature type="transmembrane region" description="Helical" evidence="7">
    <location>
        <begin position="325"/>
        <end position="346"/>
    </location>
</feature>
<dbReference type="InterPro" id="IPR017452">
    <property type="entry name" value="GPCR_Rhodpsn_7TM"/>
</dbReference>
<dbReference type="Gene3D" id="1.20.1070.10">
    <property type="entry name" value="Rhodopsin 7-helix transmembrane proteins"/>
    <property type="match status" value="1"/>
</dbReference>
<keyword evidence="6" id="KW-0675">Receptor</keyword>
<organism evidence="9 10">
    <name type="scientific">Caenorhabditis angaria</name>
    <dbReference type="NCBI Taxonomy" id="860376"/>
    <lineage>
        <taxon>Eukaryota</taxon>
        <taxon>Metazoa</taxon>
        <taxon>Ecdysozoa</taxon>
        <taxon>Nematoda</taxon>
        <taxon>Chromadorea</taxon>
        <taxon>Rhabditida</taxon>
        <taxon>Rhabditina</taxon>
        <taxon>Rhabditomorpha</taxon>
        <taxon>Rhabditoidea</taxon>
        <taxon>Rhabditidae</taxon>
        <taxon>Peloderinae</taxon>
        <taxon>Caenorhabditis</taxon>
    </lineage>
</organism>
<dbReference type="AlphaFoldDB" id="A0A9P1N782"/>
<dbReference type="GO" id="GO:0004930">
    <property type="term" value="F:G protein-coupled receptor activity"/>
    <property type="evidence" value="ECO:0007669"/>
    <property type="project" value="InterPro"/>
</dbReference>
<feature type="transmembrane region" description="Helical" evidence="7">
    <location>
        <begin position="21"/>
        <end position="44"/>
    </location>
</feature>
<keyword evidence="2" id="KW-1003">Cell membrane</keyword>
<dbReference type="InterPro" id="IPR000276">
    <property type="entry name" value="GPCR_Rhodpsn"/>
</dbReference>
<keyword evidence="5 7" id="KW-0472">Membrane</keyword>
<dbReference type="PANTHER" id="PTHR24241:SF59">
    <property type="entry name" value="ADIPOKINETIC HORMONE RECEPTOR, ISOFORM C"/>
    <property type="match status" value="1"/>
</dbReference>
<proteinExistence type="predicted"/>
<evidence type="ECO:0000256" key="3">
    <source>
        <dbReference type="ARBA" id="ARBA00022692"/>
    </source>
</evidence>
<accession>A0A9P1N782</accession>
<feature type="transmembrane region" description="Helical" evidence="7">
    <location>
        <begin position="102"/>
        <end position="120"/>
    </location>
</feature>
<evidence type="ECO:0000256" key="4">
    <source>
        <dbReference type="ARBA" id="ARBA00022989"/>
    </source>
</evidence>
<evidence type="ECO:0000259" key="8">
    <source>
        <dbReference type="PROSITE" id="PS50262"/>
    </source>
</evidence>
<sequence length="371" mass="42746">MSNHTNLTEIHAELGYVAADYVQICLYSLFAIIGLPVNISTLIYMLKRYRHAKSFLLLLHINLNISDILVLGLYVPGLIGWLVTFEWRGGNAMCKFMRFVDAFVFACSSNIMVCIALYRLSALRYPLWVNAVGHSRVPRMLVVAWMTAIVTMLPQVYVWSEVHFPEITQCITIWTEKLNSGEVLSETERRNMALYSIQNTVLIFYIPLIVLVACYVMILKDIYKTLNTEQECSSAMYFSEVSSSKTAAAKKEQPANSVVTISTRPIRGQEKFRRAKVRSLKITLLLILTYVVTWLPYNLLTWWMVFNFDSYVVNLDSNYILNSLVVLNSVINPFIYGRCQGVRLLFKCREKFRKKKKLTTTKKTCKLLQNN</sequence>
<dbReference type="GO" id="GO:0042277">
    <property type="term" value="F:peptide binding"/>
    <property type="evidence" value="ECO:0007669"/>
    <property type="project" value="TreeGrafter"/>
</dbReference>
<keyword evidence="3 7" id="KW-0812">Transmembrane</keyword>
<evidence type="ECO:0000256" key="2">
    <source>
        <dbReference type="ARBA" id="ARBA00022475"/>
    </source>
</evidence>
<name>A0A9P1N782_9PELO</name>
<feature type="transmembrane region" description="Helical" evidence="7">
    <location>
        <begin position="202"/>
        <end position="219"/>
    </location>
</feature>
<evidence type="ECO:0000256" key="1">
    <source>
        <dbReference type="ARBA" id="ARBA00004651"/>
    </source>
</evidence>
<dbReference type="PRINTS" id="PR00237">
    <property type="entry name" value="GPCRRHODOPSN"/>
</dbReference>
<gene>
    <name evidence="9" type="ORF">CAMP_LOCUS13009</name>
</gene>
<dbReference type="Pfam" id="PF00001">
    <property type="entry name" value="7tm_1"/>
    <property type="match status" value="1"/>
</dbReference>
<keyword evidence="4 7" id="KW-1133">Transmembrane helix</keyword>
<protein>
    <recommendedName>
        <fullName evidence="8">G-protein coupled receptors family 1 profile domain-containing protein</fullName>
    </recommendedName>
</protein>
<reference evidence="9" key="1">
    <citation type="submission" date="2022-11" db="EMBL/GenBank/DDBJ databases">
        <authorList>
            <person name="Kikuchi T."/>
        </authorList>
    </citation>
    <scope>NUCLEOTIDE SEQUENCE</scope>
    <source>
        <strain evidence="9">PS1010</strain>
    </source>
</reference>
<evidence type="ECO:0000313" key="10">
    <source>
        <dbReference type="Proteomes" id="UP001152747"/>
    </source>
</evidence>
<dbReference type="PANTHER" id="PTHR24241">
    <property type="entry name" value="NEUROPEPTIDE RECEPTOR-RELATED G-PROTEIN COUPLED RECEPTOR"/>
    <property type="match status" value="1"/>
</dbReference>
<dbReference type="GO" id="GO:0005886">
    <property type="term" value="C:plasma membrane"/>
    <property type="evidence" value="ECO:0007669"/>
    <property type="project" value="UniProtKB-SubCell"/>
</dbReference>
<dbReference type="PROSITE" id="PS50262">
    <property type="entry name" value="G_PROTEIN_RECEP_F1_2"/>
    <property type="match status" value="1"/>
</dbReference>
<feature type="transmembrane region" description="Helical" evidence="7">
    <location>
        <begin position="141"/>
        <end position="159"/>
    </location>
</feature>
<evidence type="ECO:0000313" key="9">
    <source>
        <dbReference type="EMBL" id="CAI5450372.1"/>
    </source>
</evidence>
<feature type="domain" description="G-protein coupled receptors family 1 profile" evidence="8">
    <location>
        <begin position="37"/>
        <end position="336"/>
    </location>
</feature>
<comment type="caution">
    <text evidence="9">The sequence shown here is derived from an EMBL/GenBank/DDBJ whole genome shotgun (WGS) entry which is preliminary data.</text>
</comment>
<evidence type="ECO:0000256" key="5">
    <source>
        <dbReference type="ARBA" id="ARBA00023136"/>
    </source>
</evidence>
<dbReference type="OrthoDB" id="6435638at2759"/>
<comment type="subcellular location">
    <subcellularLocation>
        <location evidence="1">Cell membrane</location>
        <topology evidence="1">Multi-pass membrane protein</topology>
    </subcellularLocation>
</comment>
<dbReference type="Proteomes" id="UP001152747">
    <property type="component" value="Unassembled WGS sequence"/>
</dbReference>
<dbReference type="EMBL" id="CANHGI010000005">
    <property type="protein sequence ID" value="CAI5450372.1"/>
    <property type="molecule type" value="Genomic_DNA"/>
</dbReference>